<evidence type="ECO:0000256" key="3">
    <source>
        <dbReference type="PIRSR" id="PIRSR633195-1"/>
    </source>
</evidence>
<evidence type="ECO:0000256" key="2">
    <source>
        <dbReference type="ARBA" id="ARBA00022679"/>
    </source>
</evidence>
<evidence type="ECO:0000313" key="4">
    <source>
        <dbReference type="EMBL" id="GGB11267.1"/>
    </source>
</evidence>
<accession>A0A916SQV9</accession>
<dbReference type="EMBL" id="BMHH01000033">
    <property type="protein sequence ID" value="GGB11267.1"/>
    <property type="molecule type" value="Genomic_DNA"/>
</dbReference>
<feature type="active site" evidence="3">
    <location>
        <position position="255"/>
    </location>
</feature>
<gene>
    <name evidence="4" type="ORF">GCM10011491_44010</name>
</gene>
<dbReference type="GO" id="GO:0006601">
    <property type="term" value="P:creatine biosynthetic process"/>
    <property type="evidence" value="ECO:0007669"/>
    <property type="project" value="TreeGrafter"/>
</dbReference>
<dbReference type="PANTHER" id="PTHR10488:SF1">
    <property type="entry name" value="GLYCINE AMIDINOTRANSFERASE, MITOCHONDRIAL"/>
    <property type="match status" value="1"/>
</dbReference>
<keyword evidence="2" id="KW-0808">Transferase</keyword>
<comment type="similarity">
    <text evidence="1">Belongs to the amidinotransferase family.</text>
</comment>
<organism evidence="4 5">
    <name type="scientific">Brucella endophytica</name>
    <dbReference type="NCBI Taxonomy" id="1963359"/>
    <lineage>
        <taxon>Bacteria</taxon>
        <taxon>Pseudomonadati</taxon>
        <taxon>Pseudomonadota</taxon>
        <taxon>Alphaproteobacteria</taxon>
        <taxon>Hyphomicrobiales</taxon>
        <taxon>Brucellaceae</taxon>
        <taxon>Brucella/Ochrobactrum group</taxon>
        <taxon>Brucella</taxon>
    </lineage>
</organism>
<dbReference type="Proteomes" id="UP000646478">
    <property type="component" value="Unassembled WGS sequence"/>
</dbReference>
<dbReference type="SUPFAM" id="SSF55909">
    <property type="entry name" value="Pentein"/>
    <property type="match status" value="1"/>
</dbReference>
<feature type="active site" evidence="3">
    <location>
        <position position="206"/>
    </location>
</feature>
<keyword evidence="5" id="KW-1185">Reference proteome</keyword>
<dbReference type="InterPro" id="IPR033195">
    <property type="entry name" value="AmidinoTrfase"/>
</dbReference>
<protein>
    <submittedName>
        <fullName evidence="4">Amidinotransferase</fullName>
    </submittedName>
</protein>
<proteinExistence type="inferred from homology"/>
<dbReference type="Gene3D" id="3.75.10.10">
    <property type="entry name" value="L-arginine/glycine Amidinotransferase, Chain A"/>
    <property type="match status" value="1"/>
</dbReference>
<reference evidence="4" key="1">
    <citation type="journal article" date="2014" name="Int. J. Syst. Evol. Microbiol.">
        <title>Complete genome sequence of Corynebacterium casei LMG S-19264T (=DSM 44701T), isolated from a smear-ripened cheese.</title>
        <authorList>
            <consortium name="US DOE Joint Genome Institute (JGI-PGF)"/>
            <person name="Walter F."/>
            <person name="Albersmeier A."/>
            <person name="Kalinowski J."/>
            <person name="Ruckert C."/>
        </authorList>
    </citation>
    <scope>NUCLEOTIDE SEQUENCE</scope>
    <source>
        <strain evidence="4">CGMCC 1.15082</strain>
    </source>
</reference>
<evidence type="ECO:0000256" key="1">
    <source>
        <dbReference type="ARBA" id="ARBA00006943"/>
    </source>
</evidence>
<evidence type="ECO:0000313" key="5">
    <source>
        <dbReference type="Proteomes" id="UP000646478"/>
    </source>
</evidence>
<dbReference type="AlphaFoldDB" id="A0A916SQV9"/>
<dbReference type="RefSeq" id="WP_374901022.1">
    <property type="nucleotide sequence ID" value="NZ_JBHEES010000041.1"/>
</dbReference>
<dbReference type="GO" id="GO:0015068">
    <property type="term" value="F:glycine amidinotransferase activity"/>
    <property type="evidence" value="ECO:0007669"/>
    <property type="project" value="TreeGrafter"/>
</dbReference>
<reference evidence="4" key="2">
    <citation type="submission" date="2020-09" db="EMBL/GenBank/DDBJ databases">
        <authorList>
            <person name="Sun Q."/>
            <person name="Zhou Y."/>
        </authorList>
    </citation>
    <scope>NUCLEOTIDE SEQUENCE</scope>
    <source>
        <strain evidence="4">CGMCC 1.15082</strain>
    </source>
</reference>
<name>A0A916SQV9_9HYPH</name>
<dbReference type="CDD" id="cd21136">
    <property type="entry name" value="amidinotransferase_AGAT-like"/>
    <property type="match status" value="1"/>
</dbReference>
<sequence length="371" mass="42461">MIANPLQFADQLQRAAPVQNSTCPVWVENEWDSLEEVIVGTIETARYPTWHVSIEAPLPAKSHQDFIRRQGQYFDAKLLDKARREVDGLAEFLERSGIKVRRPNFAGLDAPFVTPMFSSRGGLYAAMPRDGLFAVADSIIETPMAWRDRYFEAFAFRDILMDYFERGAHWRSAPKPQLTDALYRQDYDSRVSHFESVLTEVEPVFDAADFVRIGNDIIGQYSHVTNRAGAQWLARELGPDYKVHMYSFDDAGPMHIDTTLLPIAPGRVLLNKAWVSSLPDYFKDWEVLVPPPSCLSENHPLFFTSRWISVNVLMLDPHHVLVEENEKPLMEAFRSWKIEPIPLPFKHFQTFGGSFHCATLDVRRGTDQGLM</sequence>
<feature type="active site" description="Amidino-cysteine intermediate" evidence="3">
    <location>
        <position position="357"/>
    </location>
</feature>
<comment type="caution">
    <text evidence="4">The sequence shown here is derived from an EMBL/GenBank/DDBJ whole genome shotgun (WGS) entry which is preliminary data.</text>
</comment>
<dbReference type="PANTHER" id="PTHR10488">
    <property type="entry name" value="GLYCINE AMIDINOTRANSFERASE, MITOCHONDRIAL"/>
    <property type="match status" value="1"/>
</dbReference>